<evidence type="ECO:0008006" key="3">
    <source>
        <dbReference type="Google" id="ProtNLM"/>
    </source>
</evidence>
<sequence length="221" mass="24975">MQSRPALRFMQGCANCASVNVYVRTVWAGDTILLNQNSCTVHALSTAMTLEPGWNVQCIWMECTNHLDGVFDASGWSFRCIWMESAMHLDGVYNASGWSIHRSWTEYTLHLDGIYNACNALESGWSLQCIWMESTTHLDGVYTDSGRSIHCIWMESTMHAVLWSLDGVCNASEVWMESTFHLAKAVSCCLFVNEHCILHLTTTSRKQPCGTKNLSEFLGWR</sequence>
<name>A0ABQ7GR39_DUNSA</name>
<reference evidence="1" key="1">
    <citation type="submission" date="2017-08" db="EMBL/GenBank/DDBJ databases">
        <authorList>
            <person name="Polle J.E."/>
            <person name="Barry K."/>
            <person name="Cushman J."/>
            <person name="Schmutz J."/>
            <person name="Tran D."/>
            <person name="Hathwaick L.T."/>
            <person name="Yim W.C."/>
            <person name="Jenkins J."/>
            <person name="Mckie-Krisberg Z.M."/>
            <person name="Prochnik S."/>
            <person name="Lindquist E."/>
            <person name="Dockter R.B."/>
            <person name="Adam C."/>
            <person name="Molina H."/>
            <person name="Bunkerborg J."/>
            <person name="Jin E."/>
            <person name="Buchheim M."/>
            <person name="Magnuson J."/>
        </authorList>
    </citation>
    <scope>NUCLEOTIDE SEQUENCE</scope>
    <source>
        <strain evidence="1">CCAP 19/18</strain>
    </source>
</reference>
<dbReference type="EMBL" id="MU069631">
    <property type="protein sequence ID" value="KAF5837038.1"/>
    <property type="molecule type" value="Genomic_DNA"/>
</dbReference>
<evidence type="ECO:0000313" key="1">
    <source>
        <dbReference type="EMBL" id="KAF5837038.1"/>
    </source>
</evidence>
<proteinExistence type="predicted"/>
<organism evidence="1 2">
    <name type="scientific">Dunaliella salina</name>
    <name type="common">Green alga</name>
    <name type="synonym">Protococcus salinus</name>
    <dbReference type="NCBI Taxonomy" id="3046"/>
    <lineage>
        <taxon>Eukaryota</taxon>
        <taxon>Viridiplantae</taxon>
        <taxon>Chlorophyta</taxon>
        <taxon>core chlorophytes</taxon>
        <taxon>Chlorophyceae</taxon>
        <taxon>CS clade</taxon>
        <taxon>Chlamydomonadales</taxon>
        <taxon>Dunaliellaceae</taxon>
        <taxon>Dunaliella</taxon>
    </lineage>
</organism>
<protein>
    <recommendedName>
        <fullName evidence="3">Encoded protein</fullName>
    </recommendedName>
</protein>
<keyword evidence="2" id="KW-1185">Reference proteome</keyword>
<accession>A0ABQ7GR39</accession>
<evidence type="ECO:0000313" key="2">
    <source>
        <dbReference type="Proteomes" id="UP000815325"/>
    </source>
</evidence>
<dbReference type="Proteomes" id="UP000815325">
    <property type="component" value="Unassembled WGS sequence"/>
</dbReference>
<gene>
    <name evidence="1" type="ORF">DUNSADRAFT_4918</name>
</gene>
<comment type="caution">
    <text evidence="1">The sequence shown here is derived from an EMBL/GenBank/DDBJ whole genome shotgun (WGS) entry which is preliminary data.</text>
</comment>